<comment type="caution">
    <text evidence="3">The sequence shown here is derived from an EMBL/GenBank/DDBJ whole genome shotgun (WGS) entry which is preliminary data.</text>
</comment>
<dbReference type="PANTHER" id="PTHR24159:SF5">
    <property type="entry name" value="ANK_REP_REGION DOMAIN-CONTAINING PROTEIN"/>
    <property type="match status" value="1"/>
</dbReference>
<dbReference type="AlphaFoldDB" id="A0A1J4K2K5"/>
<protein>
    <recommendedName>
        <fullName evidence="2">DUF3447 domain-containing protein</fullName>
    </recommendedName>
</protein>
<keyword evidence="4" id="KW-1185">Reference proteome</keyword>
<dbReference type="RefSeq" id="XP_068356861.1">
    <property type="nucleotide sequence ID" value="XM_068493160.1"/>
</dbReference>
<feature type="coiled-coil region" evidence="1">
    <location>
        <begin position="27"/>
        <end position="54"/>
    </location>
</feature>
<dbReference type="Pfam" id="PF11929">
    <property type="entry name" value="DUF3447"/>
    <property type="match status" value="1"/>
</dbReference>
<keyword evidence="1" id="KW-0175">Coiled coil</keyword>
<dbReference type="InterPro" id="IPR036770">
    <property type="entry name" value="Ankyrin_rpt-contain_sf"/>
</dbReference>
<evidence type="ECO:0000313" key="3">
    <source>
        <dbReference type="EMBL" id="OHT03725.1"/>
    </source>
</evidence>
<dbReference type="EMBL" id="MLAK01000816">
    <property type="protein sequence ID" value="OHT03725.1"/>
    <property type="molecule type" value="Genomic_DNA"/>
</dbReference>
<sequence length="375" mass="45026">MEVYLHNFMNVFEKNVQYMITIQDMLLDQHTEDNDSLLEEIQNIVNKENILEDKIKFTQFLHMLQRLIYICNDKFNLINDIILSYKEQIQNTFCSHEVYSIFFWNRYTLLKLFENRCIDLQTMKKYSDFYKFKYFLPEFRDLDPDFFEETTLLYQFIPDNSSLSDEDFKRKRELNHSDEKIAELIREDNVEEFIEYISQTNKSIDDKLTKSTFESNWFIFNNPTLYEYAAFFQSMKIFKYLTVNHAKITSNLPLFAVAGGSYDIIHMLEDLKVEFDEDSLIKGIEYHRNEIVTYLHDTFSLEYTEKCLISSIKFYNFHFLIDFVHNNPKLIIDGLFNCEFLHCACTNSMIDLINFMIELPNFDINMKNENGVCNS</sequence>
<name>A0A1J4K2K5_9EUKA</name>
<dbReference type="PANTHER" id="PTHR24159">
    <property type="match status" value="1"/>
</dbReference>
<reference evidence="3" key="1">
    <citation type="submission" date="2016-10" db="EMBL/GenBank/DDBJ databases">
        <authorList>
            <person name="Benchimol M."/>
            <person name="Almeida L.G."/>
            <person name="Vasconcelos A.T."/>
            <person name="Perreira-Neves A."/>
            <person name="Rosa I.A."/>
            <person name="Tasca T."/>
            <person name="Bogo M.R."/>
            <person name="de Souza W."/>
        </authorList>
    </citation>
    <scope>NUCLEOTIDE SEQUENCE [LARGE SCALE GENOMIC DNA]</scope>
    <source>
        <strain evidence="3">K</strain>
    </source>
</reference>
<dbReference type="SUPFAM" id="SSF48403">
    <property type="entry name" value="Ankyrin repeat"/>
    <property type="match status" value="1"/>
</dbReference>
<dbReference type="InterPro" id="IPR020683">
    <property type="entry name" value="DUF3447"/>
</dbReference>
<dbReference type="GeneID" id="94827864"/>
<dbReference type="VEuPathDB" id="TrichDB:TRFO_06557"/>
<evidence type="ECO:0000259" key="2">
    <source>
        <dbReference type="Pfam" id="PF11929"/>
    </source>
</evidence>
<gene>
    <name evidence="3" type="ORF">TRFO_06557</name>
</gene>
<feature type="domain" description="DUF3447" evidence="2">
    <location>
        <begin position="246"/>
        <end position="320"/>
    </location>
</feature>
<evidence type="ECO:0000256" key="1">
    <source>
        <dbReference type="SAM" id="Coils"/>
    </source>
</evidence>
<dbReference type="Proteomes" id="UP000179807">
    <property type="component" value="Unassembled WGS sequence"/>
</dbReference>
<organism evidence="3 4">
    <name type="scientific">Tritrichomonas foetus</name>
    <dbReference type="NCBI Taxonomy" id="1144522"/>
    <lineage>
        <taxon>Eukaryota</taxon>
        <taxon>Metamonada</taxon>
        <taxon>Parabasalia</taxon>
        <taxon>Tritrichomonadida</taxon>
        <taxon>Tritrichomonadidae</taxon>
        <taxon>Tritrichomonas</taxon>
    </lineage>
</organism>
<evidence type="ECO:0000313" key="4">
    <source>
        <dbReference type="Proteomes" id="UP000179807"/>
    </source>
</evidence>
<accession>A0A1J4K2K5</accession>
<proteinExistence type="predicted"/>